<proteinExistence type="predicted"/>
<evidence type="ECO:0000313" key="3">
    <source>
        <dbReference type="EMBL" id="ODA68875.1"/>
    </source>
</evidence>
<dbReference type="Proteomes" id="UP000095087">
    <property type="component" value="Unassembled WGS sequence"/>
</dbReference>
<evidence type="ECO:0000313" key="4">
    <source>
        <dbReference type="Proteomes" id="UP000095087"/>
    </source>
</evidence>
<dbReference type="AlphaFoldDB" id="A0A1E2S3G1"/>
<evidence type="ECO:0000256" key="1">
    <source>
        <dbReference type="SAM" id="SignalP"/>
    </source>
</evidence>
<dbReference type="Gene3D" id="2.30.30.40">
    <property type="entry name" value="SH3 Domains"/>
    <property type="match status" value="1"/>
</dbReference>
<gene>
    <name evidence="3" type="ORF">A7A08_00709</name>
</gene>
<reference evidence="3 4" key="1">
    <citation type="submission" date="2016-07" db="EMBL/GenBank/DDBJ databases">
        <title>Draft genome sequence of Methyloligella halotolerans C2T (VKM B-2706T=CCUG 61687T=DSM 25045T), a halotolerant polyhydroxybutyrate accumulating methylotroph.</title>
        <authorList>
            <person name="Vasilenko O.V."/>
            <person name="Doronina N.V."/>
            <person name="Poroshina M.N."/>
            <person name="Tarlachkov S.V."/>
            <person name="Trotsenko Y.A."/>
        </authorList>
    </citation>
    <scope>NUCLEOTIDE SEQUENCE [LARGE SCALE GENOMIC DNA]</scope>
    <source>
        <strain evidence="3 4">VKM B-2706</strain>
    </source>
</reference>
<dbReference type="EMBL" id="MASI01000001">
    <property type="protein sequence ID" value="ODA68875.1"/>
    <property type="molecule type" value="Genomic_DNA"/>
</dbReference>
<keyword evidence="4" id="KW-1185">Reference proteome</keyword>
<dbReference type="Pfam" id="PF08239">
    <property type="entry name" value="SH3_3"/>
    <property type="match status" value="1"/>
</dbReference>
<protein>
    <submittedName>
        <fullName evidence="3">Bacterial SH3 domain protein</fullName>
    </submittedName>
</protein>
<comment type="caution">
    <text evidence="3">The sequence shown here is derived from an EMBL/GenBank/DDBJ whole genome shotgun (WGS) entry which is preliminary data.</text>
</comment>
<feature type="chain" id="PRO_5009116682" evidence="1">
    <location>
        <begin position="30"/>
        <end position="169"/>
    </location>
</feature>
<sequence>MGSRKTLSTNKLARLAAVLAVASVSGLFAAAAEARQAQTTADLNLRTGPGTQYAIIATMPAGSRIDIGDCADGWCAVDWRGQDGYASMVGLTGGPVGPAPEVIVIDPPYPYRAGHYRSTNVYRELPPYAAVPPRFYPRRFILSPRERNRYRYRPHIFGPAGDAEAGYMK</sequence>
<dbReference type="STRING" id="1177755.A7A08_00709"/>
<feature type="signal peptide" evidence="1">
    <location>
        <begin position="1"/>
        <end position="29"/>
    </location>
</feature>
<keyword evidence="1" id="KW-0732">Signal</keyword>
<evidence type="ECO:0000259" key="2">
    <source>
        <dbReference type="PROSITE" id="PS51781"/>
    </source>
</evidence>
<organism evidence="3 4">
    <name type="scientific">Methyloligella halotolerans</name>
    <dbReference type="NCBI Taxonomy" id="1177755"/>
    <lineage>
        <taxon>Bacteria</taxon>
        <taxon>Pseudomonadati</taxon>
        <taxon>Pseudomonadota</taxon>
        <taxon>Alphaproteobacteria</taxon>
        <taxon>Hyphomicrobiales</taxon>
        <taxon>Hyphomicrobiaceae</taxon>
        <taxon>Methyloligella</taxon>
    </lineage>
</organism>
<dbReference type="OrthoDB" id="8457065at2"/>
<dbReference type="PROSITE" id="PS51781">
    <property type="entry name" value="SH3B"/>
    <property type="match status" value="1"/>
</dbReference>
<dbReference type="InterPro" id="IPR003646">
    <property type="entry name" value="SH3-like_bac-type"/>
</dbReference>
<name>A0A1E2S3G1_9HYPH</name>
<dbReference type="SMART" id="SM00287">
    <property type="entry name" value="SH3b"/>
    <property type="match status" value="1"/>
</dbReference>
<feature type="domain" description="SH3b" evidence="2">
    <location>
        <begin position="33"/>
        <end position="95"/>
    </location>
</feature>
<accession>A0A1E2S3G1</accession>